<reference evidence="2 3" key="1">
    <citation type="journal article" date="2011" name="Proc. Natl. Acad. Sci. U.S.A.">
        <title>Comparative genomics of xylose-fermenting fungi for enhanced biofuel production.</title>
        <authorList>
            <person name="Wohlbach D.J."/>
            <person name="Kuo A."/>
            <person name="Sato T.K."/>
            <person name="Potts K.M."/>
            <person name="Salamov A.A."/>
            <person name="LaButti K.M."/>
            <person name="Sun H."/>
            <person name="Clum A."/>
            <person name="Pangilinan J.L."/>
            <person name="Lindquist E.A."/>
            <person name="Lucas S."/>
            <person name="Lapidus A."/>
            <person name="Jin M."/>
            <person name="Gunawan C."/>
            <person name="Balan V."/>
            <person name="Dale B.E."/>
            <person name="Jeffries T.W."/>
            <person name="Zinkel R."/>
            <person name="Barry K.W."/>
            <person name="Grigoriev I.V."/>
            <person name="Gasch A.P."/>
        </authorList>
    </citation>
    <scope>NUCLEOTIDE SEQUENCE [LARGE SCALE GENOMIC DNA]</scope>
    <source>
        <strain evidence="3">ATCC 10573 / BCRC 21748 / CBS 615 / JCM 9827 / NBRC 10315 / NRRL Y-1498 / VKM Y-70</strain>
    </source>
</reference>
<feature type="chain" id="PRO_5003442672" evidence="1">
    <location>
        <begin position="19"/>
        <end position="293"/>
    </location>
</feature>
<dbReference type="EMBL" id="GL996528">
    <property type="protein sequence ID" value="EGV60593.1"/>
    <property type="molecule type" value="Genomic_DNA"/>
</dbReference>
<evidence type="ECO:0000313" key="2">
    <source>
        <dbReference type="EMBL" id="EGV60593.1"/>
    </source>
</evidence>
<feature type="signal peptide" evidence="1">
    <location>
        <begin position="1"/>
        <end position="18"/>
    </location>
</feature>
<accession>G3BEU2</accession>
<protein>
    <submittedName>
        <fullName evidence="2">Uncharacterized protein</fullName>
    </submittedName>
</protein>
<name>G3BEU2_CANTC</name>
<dbReference type="OrthoDB" id="4018855at2759"/>
<dbReference type="RefSeq" id="XP_006689807.1">
    <property type="nucleotide sequence ID" value="XM_006689744.1"/>
</dbReference>
<proteinExistence type="predicted"/>
<evidence type="ECO:0000256" key="1">
    <source>
        <dbReference type="SAM" id="SignalP"/>
    </source>
</evidence>
<evidence type="ECO:0000313" key="3">
    <source>
        <dbReference type="Proteomes" id="UP000000707"/>
    </source>
</evidence>
<keyword evidence="1" id="KW-0732">Signal</keyword>
<keyword evidence="3" id="KW-1185">Reference proteome</keyword>
<dbReference type="AlphaFoldDB" id="G3BEU2"/>
<gene>
    <name evidence="2" type="ORF">CANTEDRAFT_137075</name>
</gene>
<dbReference type="HOGENOM" id="CLU_068906_0_0_1"/>
<dbReference type="eggNOG" id="ENOG502RPWB">
    <property type="taxonomic scope" value="Eukaryota"/>
</dbReference>
<organism evidence="3">
    <name type="scientific">Candida tenuis (strain ATCC 10573 / BCRC 21748 / CBS 615 / JCM 9827 / NBRC 10315 / NRRL Y-1498 / VKM Y-70)</name>
    <name type="common">Yeast</name>
    <name type="synonym">Yamadazyma tenuis</name>
    <dbReference type="NCBI Taxonomy" id="590646"/>
    <lineage>
        <taxon>Eukaryota</taxon>
        <taxon>Fungi</taxon>
        <taxon>Dikarya</taxon>
        <taxon>Ascomycota</taxon>
        <taxon>Saccharomycotina</taxon>
        <taxon>Pichiomycetes</taxon>
        <taxon>Debaryomycetaceae</taxon>
        <taxon>Yamadazyma</taxon>
    </lineage>
</organism>
<dbReference type="GeneID" id="18250036"/>
<dbReference type="Proteomes" id="UP000000707">
    <property type="component" value="Unassembled WGS sequence"/>
</dbReference>
<dbReference type="KEGG" id="cten:18250036"/>
<sequence length="293" mass="32525">MRFPRSLLLPICLAFVQAYPTQNTNNSSIVLSAQEQTELSPVIASLQQFNQELGFEKRHLFDKRSNIPVLDKVLTLLNDTNIANIVINHVLLSPTLLDLSTNATIFVLRLNLVNYDNLFIAIEKSGLVNQLILAALDNPNTLPGVLRLIDDLLKDNGINFSSLTSHKRQLDFETFAPVERRESKTLTKRESELLDELFTSLRDSGLVVSVVSNLLTNPDLAAPSAQFLTEILRSGAISVPEVLQALIESGALINILKDVLTDRAILEKVAQIVVDRISKGIIPKNLSDQIFHQ</sequence>